<dbReference type="EMBL" id="CM056741">
    <property type="protein sequence ID" value="KAJ8683468.1"/>
    <property type="molecule type" value="Genomic_DNA"/>
</dbReference>
<reference evidence="1" key="1">
    <citation type="submission" date="2023-04" db="EMBL/GenBank/DDBJ databases">
        <title>A chromosome-level genome assembly of the parasitoid wasp Eretmocerus hayati.</title>
        <authorList>
            <person name="Zhong Y."/>
            <person name="Liu S."/>
            <person name="Liu Y."/>
        </authorList>
    </citation>
    <scope>NUCLEOTIDE SEQUENCE</scope>
    <source>
        <strain evidence="1">ZJU_SS_LIU_2023</strain>
    </source>
</reference>
<gene>
    <name evidence="1" type="ORF">QAD02_019260</name>
</gene>
<evidence type="ECO:0000313" key="2">
    <source>
        <dbReference type="Proteomes" id="UP001239111"/>
    </source>
</evidence>
<evidence type="ECO:0000313" key="1">
    <source>
        <dbReference type="EMBL" id="KAJ8683468.1"/>
    </source>
</evidence>
<comment type="caution">
    <text evidence="1">The sequence shown here is derived from an EMBL/GenBank/DDBJ whole genome shotgun (WGS) entry which is preliminary data.</text>
</comment>
<proteinExistence type="predicted"/>
<dbReference type="Proteomes" id="UP001239111">
    <property type="component" value="Chromosome 1"/>
</dbReference>
<accession>A0ACC2PJ36</accession>
<sequence>MEEWRTAVASFAAADCAEEVDESSVNGDSGAEEDEDEDLSQASGSESSGDSTNSSTTSDSGEESAEGDEQTSSSSESESSDDEDEEESEAVEHPEERWETCAAGGTKVKLPQDMCEHKSIFKEMLNYPKFWDECLDESQKESLYSLLPTFPQELNSKAELDKTLSMLFKGEIDRFGNNPLDDFHNHLSAGHFRPDIKKMRTSIKKAQKKKYLFEERKRAYELTGQLLKSRETLLSSAYKQGFGHVPQRHSSKISCKKPKPDTLEKRATSRYVEELKTISAEACSGSQIDLSSDSDSLDEDSSCTLMTPAQARDEAIRPVYSTLEKIGLDNTIGGLVTNLGTTITKPDLSDEAYKSMLLEHKKRRLRKDTHPELNTQGISLSDVMQRAQLGQKHKLSFTARTPNTKKRVKTEQHLSPMKVESDSTSHTSGDYSLHSSEGLRHSITIEQPDQKPPECLLATEEIKEEPEFIKVEPIEPKYEIEPPAAQLPPTIMDEEPEPVSNEIPSPVASMDVKQEIDDLDYKPFIKIEAGLIPDEKIPMSISIPLEVEGIDKKEIDLDSIDMMQLPIQLDDGIDLLADVKCEDGNVITIPDKELGDSIEDFVINGDELMQETHCCFFSLIRDSFLSKGEYRMHLAEVRDAVVLWQDNPISPLNDWYSLAPSWPDLVPLALSFLAGELVYSQDQFLDGDQEFVPYVDNKGMGVYAWIGAGRDSDSRLSVLCTTFLMYRESLVPPIPVVPVSVFNKHQQIHNQQQMHANLVTMTNHAESSILNLDVLTDGQISELSSQNPESPDFVPPKALNPTTWKVRLSTPEEREEFRRQERMRYAAPHKAFTYKLHGYLAVVGPVKGIYQPNTSGIANKARGHTILMPERPSFVTILALVRDAVARLPNGEGTRAEICMLLRDSQYIQEDMFVKDKEANLNSIVSGALDRLHYEHDPCVKYYPKRKEWLYLHRARSEFELEVCHQQQQGMPKSKKSSGGSSKNKGQAAQKALNAKEKDTTTKEPTPKKEKKNASQSGVSSRKESAKKQEDKSATAAVQPVSVNDQLAGGMASQQNLPTQILPLSPITSSSTAVQPPLIIDKDCPATVIPTAVDSKPLPTISNVRDMNTMTSLASVLSTSPSSIKKSSGSNVNVKSVAVVKPTGAAQSLLQSNQQHYPHHQIQVSTSAGVQTIRLSGHSVLQSSQPITSSAATTTANVATIYPTGTKIMQSGQIQPVQQAQTILATQPGKSLLHTSNLKQQQVQQQVLPGKTLLTSQIKLVSSGQIKSLLTGHGLQGQTFFIKQAPSTSQAQVQVQQQQQSQIQQRVVPSTAVTATTTARHQHQIQQQQTLQTSGMQRIVTQIGGKPIAVQIQQPQQTQQVHTQAQVQIQSQQKQQQNVLAKVLSNTGVGQLISVESLLQKGIKLATTATHTNHQLARQGSKLVQTQYQVVTQAQTSATQPKIIVSTSAQAQQQQLTVQPQQRTTAQQQQAVRMVTAQLAGKPIVLTNTGGAPSTPSNKPTITSNVVIQSAKHPSTILHNQQQTQQQIQQIQHQGQSIILPSQLLNIKTLHGLKVIPTAAGLKTTGTAVYARVLAPTSVAQGQTPGVVVQQQHQTQTQTIQLDTNSQHQNFTAQHQQHNARGSPFGGAQ</sequence>
<name>A0ACC2PJ36_9HYME</name>
<keyword evidence="2" id="KW-1185">Reference proteome</keyword>
<organism evidence="1 2">
    <name type="scientific">Eretmocerus hayati</name>
    <dbReference type="NCBI Taxonomy" id="131215"/>
    <lineage>
        <taxon>Eukaryota</taxon>
        <taxon>Metazoa</taxon>
        <taxon>Ecdysozoa</taxon>
        <taxon>Arthropoda</taxon>
        <taxon>Hexapoda</taxon>
        <taxon>Insecta</taxon>
        <taxon>Pterygota</taxon>
        <taxon>Neoptera</taxon>
        <taxon>Endopterygota</taxon>
        <taxon>Hymenoptera</taxon>
        <taxon>Apocrita</taxon>
        <taxon>Proctotrupomorpha</taxon>
        <taxon>Chalcidoidea</taxon>
        <taxon>Aphelinidae</taxon>
        <taxon>Aphelininae</taxon>
        <taxon>Eretmocerus</taxon>
    </lineage>
</organism>
<protein>
    <submittedName>
        <fullName evidence="1">Uncharacterized protein</fullName>
    </submittedName>
</protein>